<dbReference type="InterPro" id="IPR015672">
    <property type="entry name" value="GPHR/GTG"/>
</dbReference>
<dbReference type="Pfam" id="PF12537">
    <property type="entry name" value="GPHR_N"/>
    <property type="match status" value="1"/>
</dbReference>
<organism evidence="8 9">
    <name type="scientific">Naumovozyma dairenensis (strain ATCC 10597 / BCRC 20456 / CBS 421 / NBRC 0211 / NRRL Y-12639)</name>
    <name type="common">Saccharomyces dairenensis</name>
    <dbReference type="NCBI Taxonomy" id="1071378"/>
    <lineage>
        <taxon>Eukaryota</taxon>
        <taxon>Fungi</taxon>
        <taxon>Dikarya</taxon>
        <taxon>Ascomycota</taxon>
        <taxon>Saccharomycotina</taxon>
        <taxon>Saccharomycetes</taxon>
        <taxon>Saccharomycetales</taxon>
        <taxon>Saccharomycetaceae</taxon>
        <taxon>Naumovozyma</taxon>
    </lineage>
</organism>
<feature type="domain" description="Abscisic acid G-protein coupled receptor-like" evidence="6">
    <location>
        <begin position="272"/>
        <end position="490"/>
    </location>
</feature>
<dbReference type="InterPro" id="IPR025969">
    <property type="entry name" value="ABA_GPCR_dom"/>
</dbReference>
<feature type="transmembrane region" description="Helical" evidence="5">
    <location>
        <begin position="154"/>
        <end position="177"/>
    </location>
</feature>
<evidence type="ECO:0000256" key="3">
    <source>
        <dbReference type="ARBA" id="ARBA00022989"/>
    </source>
</evidence>
<dbReference type="EMBL" id="HE580269">
    <property type="protein sequence ID" value="CCD23850.1"/>
    <property type="molecule type" value="Genomic_DNA"/>
</dbReference>
<dbReference type="GO" id="GO:0016020">
    <property type="term" value="C:membrane"/>
    <property type="evidence" value="ECO:0007669"/>
    <property type="project" value="UniProtKB-SubCell"/>
</dbReference>
<keyword evidence="3 5" id="KW-1133">Transmembrane helix</keyword>
<evidence type="ECO:0000259" key="6">
    <source>
        <dbReference type="Pfam" id="PF12430"/>
    </source>
</evidence>
<feature type="transmembrane region" description="Helical" evidence="5">
    <location>
        <begin position="328"/>
        <end position="345"/>
    </location>
</feature>
<feature type="transmembrane region" description="Helical" evidence="5">
    <location>
        <begin position="115"/>
        <end position="134"/>
    </location>
</feature>
<feature type="transmembrane region" description="Helical" evidence="5">
    <location>
        <begin position="81"/>
        <end position="103"/>
    </location>
</feature>
<keyword evidence="4 5" id="KW-0472">Membrane</keyword>
<dbReference type="GeneID" id="11496785"/>
<dbReference type="PANTHER" id="PTHR15948:SF0">
    <property type="entry name" value="GOLGI PH REGULATOR A-RELATED"/>
    <property type="match status" value="1"/>
</dbReference>
<evidence type="ECO:0000256" key="1">
    <source>
        <dbReference type="ARBA" id="ARBA00004141"/>
    </source>
</evidence>
<dbReference type="AlphaFoldDB" id="G0W7T9"/>
<evidence type="ECO:0000256" key="2">
    <source>
        <dbReference type="ARBA" id="ARBA00022692"/>
    </source>
</evidence>
<dbReference type="Proteomes" id="UP000000689">
    <property type="component" value="Chromosome 3"/>
</dbReference>
<comment type="subcellular location">
    <subcellularLocation>
        <location evidence="1">Membrane</location>
        <topology evidence="1">Multi-pass membrane protein</topology>
    </subcellularLocation>
</comment>
<gene>
    <name evidence="8" type="primary">NDAI0C01900</name>
    <name evidence="8" type="ordered locus">NDAI_0C01900</name>
</gene>
<dbReference type="PANTHER" id="PTHR15948">
    <property type="entry name" value="G-PROTEIN COUPLED RECEPTOR 89-RELATED"/>
    <property type="match status" value="1"/>
</dbReference>
<evidence type="ECO:0000313" key="8">
    <source>
        <dbReference type="EMBL" id="CCD23850.1"/>
    </source>
</evidence>
<dbReference type="eggNOG" id="KOG2417">
    <property type="taxonomic scope" value="Eukaryota"/>
</dbReference>
<feature type="transmembrane region" description="Helical" evidence="5">
    <location>
        <begin position="274"/>
        <end position="292"/>
    </location>
</feature>
<dbReference type="STRING" id="1071378.G0W7T9"/>
<dbReference type="HOGENOM" id="CLU_498921_0_0_1"/>
<dbReference type="OMA" id="FRFNYQH"/>
<evidence type="ECO:0008006" key="10">
    <source>
        <dbReference type="Google" id="ProtNLM"/>
    </source>
</evidence>
<feature type="transmembrane region" description="Helical" evidence="5">
    <location>
        <begin position="41"/>
        <end position="61"/>
    </location>
</feature>
<keyword evidence="9" id="KW-1185">Reference proteome</keyword>
<proteinExistence type="predicted"/>
<evidence type="ECO:0000259" key="7">
    <source>
        <dbReference type="Pfam" id="PF12537"/>
    </source>
</evidence>
<feature type="domain" description="Golgi pH regulator conserved" evidence="7">
    <location>
        <begin position="139"/>
        <end position="216"/>
    </location>
</feature>
<sequence length="496" mass="57120">MYRTSNKTLVHNGAADSNTFLEKFYTEYCFSSNKIVKYIRVIFSLAIVCYVLTVEIVLWQIKAATIENSSADFVTNFLWPMVSASLALVLILCQPFLILLSLLNKFFNDRFDIDRLVIITTSIMLFLILILVFIDVGPFHYTRNILTKLSIAGVTLMAILSGIATVTTTYYTFLYVWRKYVIRNKNKSTLVPSVDDRINQRFVIWATDEDIKEKLKIYLYSINENIGRIELLKNQTAIPTTNFERTQLMELVGYYQLEVGSLEALLRKPRNIRLLRQIFEVGFIIYCVYKILNTFLLRIPYMITRRITNPLDPMSADYYDQKGSSDPLAVTFANILDIFLFRFNYQHDLDSLTRQISLLLSTSLFICSLSTVNMTISYLLELLPIRLQVLAMFAMQDNETVNELPTYKSKLVHKAPSIIKNLIVSELTGIYVIATTLMVRSNLPFDVSTKLRELLGEKFTVPNVAIDDWFDEIFATSCVLTACFIIFVEKTLKSVK</sequence>
<dbReference type="InterPro" id="IPR022535">
    <property type="entry name" value="Golgi_pH-regulator_cons_dom"/>
</dbReference>
<protein>
    <recommendedName>
        <fullName evidence="10">Abscisic acid G-protein coupled receptor-like domain-containing protein</fullName>
    </recommendedName>
</protein>
<evidence type="ECO:0000313" key="9">
    <source>
        <dbReference type="Proteomes" id="UP000000689"/>
    </source>
</evidence>
<evidence type="ECO:0000256" key="4">
    <source>
        <dbReference type="ARBA" id="ARBA00023136"/>
    </source>
</evidence>
<keyword evidence="2 5" id="KW-0812">Transmembrane</keyword>
<name>G0W7T9_NAUDC</name>
<dbReference type="RefSeq" id="XP_003669093.1">
    <property type="nucleotide sequence ID" value="XM_003669045.1"/>
</dbReference>
<dbReference type="Pfam" id="PF12430">
    <property type="entry name" value="ABA_GPCR"/>
    <property type="match status" value="1"/>
</dbReference>
<dbReference type="KEGG" id="ndi:NDAI_0C01900"/>
<reference evidence="8 9" key="1">
    <citation type="journal article" date="2011" name="Proc. Natl. Acad. Sci. U.S.A.">
        <title>Evolutionary erosion of yeast sex chromosomes by mating-type switching accidents.</title>
        <authorList>
            <person name="Gordon J.L."/>
            <person name="Armisen D."/>
            <person name="Proux-Wera E."/>
            <person name="Oheigeartaigh S.S."/>
            <person name="Byrne K.P."/>
            <person name="Wolfe K.H."/>
        </authorList>
    </citation>
    <scope>NUCLEOTIDE SEQUENCE [LARGE SCALE GENOMIC DNA]</scope>
    <source>
        <strain evidence="9">ATCC 10597 / BCRC 20456 / CBS 421 / NBRC 0211 / NRRL Y-12639</strain>
    </source>
</reference>
<feature type="transmembrane region" description="Helical" evidence="5">
    <location>
        <begin position="357"/>
        <end position="380"/>
    </location>
</feature>
<evidence type="ECO:0000256" key="5">
    <source>
        <dbReference type="SAM" id="Phobius"/>
    </source>
</evidence>
<dbReference type="OrthoDB" id="264392at2759"/>
<accession>G0W7T9</accession>